<gene>
    <name evidence="1" type="ordered locus">CP_1123</name>
</gene>
<proteinExistence type="predicted"/>
<name>Q9K1S1_CHLPN</name>
<accession>Q9K1S1</accession>
<dbReference type="EMBL" id="AE002161">
    <property type="protein sequence ID" value="AAF38889.1"/>
    <property type="molecule type" value="Genomic_DNA"/>
</dbReference>
<dbReference type="PIR" id="F81500">
    <property type="entry name" value="F81500"/>
</dbReference>
<organism evidence="1 2">
    <name type="scientific">Chlamydia pneumoniae</name>
    <name type="common">Chlamydophila pneumoniae</name>
    <dbReference type="NCBI Taxonomy" id="83558"/>
    <lineage>
        <taxon>Bacteria</taxon>
        <taxon>Pseudomonadati</taxon>
        <taxon>Chlamydiota</taxon>
        <taxon>Chlamydiia</taxon>
        <taxon>Chlamydiales</taxon>
        <taxon>Chlamydiaceae</taxon>
        <taxon>Chlamydia/Chlamydophila group</taxon>
        <taxon>Chlamydia</taxon>
    </lineage>
</organism>
<protein>
    <submittedName>
        <fullName evidence="1">Uncharacterized protein</fullName>
    </submittedName>
</protein>
<reference evidence="1 2" key="1">
    <citation type="journal article" date="2000" name="Nucleic Acids Res.">
        <title>Genome sequences of Chlamydia trachomatis MoPn and Chlamydia pneumoniae AR39.</title>
        <authorList>
            <person name="Read T.D."/>
            <person name="Brunham R.C."/>
            <person name="Shen C."/>
            <person name="Gill S.R."/>
            <person name="Heidelberg J.F."/>
            <person name="White O."/>
            <person name="Hickey E.K."/>
            <person name="Peterson J.D."/>
            <person name="Utterback T.R."/>
            <person name="Berry K.J."/>
            <person name="Bass S."/>
            <person name="Linher K.D."/>
            <person name="Weidman J.F."/>
            <person name="Khouri H.M."/>
            <person name="Craven B."/>
            <person name="Bowman C."/>
            <person name="Dodson R.J."/>
            <person name="Gwinn M.L."/>
            <person name="Nelson W.C."/>
            <person name="DeBoy R.T."/>
            <person name="Kolonay J.F."/>
            <person name="McClarty G."/>
            <person name="Salzberg S.L."/>
            <person name="Eisen J.A."/>
            <person name="Fraser C.M."/>
        </authorList>
    </citation>
    <scope>NUCLEOTIDE SEQUENCE [LARGE SCALE GENOMIC DNA]</scope>
    <source>
        <strain evidence="1 2">AR39</strain>
    </source>
</reference>
<evidence type="ECO:0000313" key="2">
    <source>
        <dbReference type="Proteomes" id="UP000000583"/>
    </source>
</evidence>
<dbReference type="Proteomes" id="UP000000583">
    <property type="component" value="Chromosome"/>
</dbReference>
<sequence>MMTVFLSRIMTIQRIQTKSKVSSLYLVSKSSEYENTEANSLSMLYDLSSLVYIFS</sequence>
<evidence type="ECO:0000313" key="1">
    <source>
        <dbReference type="EMBL" id="AAF38889.1"/>
    </source>
</evidence>
<dbReference type="AlphaFoldDB" id="Q9K1S1"/>
<dbReference type="KEGG" id="cpa:CP_1123"/>